<proteinExistence type="inferred from homology"/>
<dbReference type="EMBL" id="SWLB01000001">
    <property type="protein sequence ID" value="KAF3341398.1"/>
    <property type="molecule type" value="Genomic_DNA"/>
</dbReference>
<dbReference type="PANTHER" id="PTHR47416">
    <property type="entry name" value="BASIC-LEUCINE ZIPPER TRANSCRIPTION FACTOR F-RELATED"/>
    <property type="match status" value="1"/>
</dbReference>
<comment type="function">
    <text evidence="14">Transcription factor involved in endoplasmic reticulum (ER) stress response. Acts as a ER stress sensor and activates the transcription factor BZIP50 and the chaperone BIP1.</text>
</comment>
<feature type="region of interest" description="Disordered" evidence="15">
    <location>
        <begin position="52"/>
        <end position="147"/>
    </location>
</feature>
<evidence type="ECO:0000256" key="9">
    <source>
        <dbReference type="ARBA" id="ARBA00023136"/>
    </source>
</evidence>
<evidence type="ECO:0000256" key="6">
    <source>
        <dbReference type="ARBA" id="ARBA00022989"/>
    </source>
</evidence>
<name>A0A833VZ12_9POAL</name>
<evidence type="ECO:0000256" key="1">
    <source>
        <dbReference type="ARBA" id="ARBA00004123"/>
    </source>
</evidence>
<organism evidence="18 19">
    <name type="scientific">Carex littledalei</name>
    <dbReference type="NCBI Taxonomy" id="544730"/>
    <lineage>
        <taxon>Eukaryota</taxon>
        <taxon>Viridiplantae</taxon>
        <taxon>Streptophyta</taxon>
        <taxon>Embryophyta</taxon>
        <taxon>Tracheophyta</taxon>
        <taxon>Spermatophyta</taxon>
        <taxon>Magnoliopsida</taxon>
        <taxon>Liliopsida</taxon>
        <taxon>Poales</taxon>
        <taxon>Cyperaceae</taxon>
        <taxon>Cyperoideae</taxon>
        <taxon>Cariceae</taxon>
        <taxon>Carex</taxon>
        <taxon>Carex subgen. Euthyceras</taxon>
    </lineage>
</organism>
<dbReference type="GO" id="GO:0003677">
    <property type="term" value="F:DNA binding"/>
    <property type="evidence" value="ECO:0007669"/>
    <property type="project" value="UniProtKB-KW"/>
</dbReference>
<accession>A0A833VZ12</accession>
<dbReference type="PANTHER" id="PTHR47416:SF3">
    <property type="entry name" value="BZIP TRANSCRIPTION FACTOR 17-RELATED"/>
    <property type="match status" value="1"/>
</dbReference>
<dbReference type="Proteomes" id="UP000623129">
    <property type="component" value="Unassembled WGS sequence"/>
</dbReference>
<keyword evidence="9 16" id="KW-0472">Membrane</keyword>
<dbReference type="AlphaFoldDB" id="A0A833VZ12"/>
<dbReference type="OrthoDB" id="295274at2759"/>
<keyword evidence="10" id="KW-0804">Transcription</keyword>
<feature type="region of interest" description="Disordered" evidence="15">
    <location>
        <begin position="472"/>
        <end position="495"/>
    </location>
</feature>
<evidence type="ECO:0000256" key="11">
    <source>
        <dbReference type="ARBA" id="ARBA00023180"/>
    </source>
</evidence>
<evidence type="ECO:0000256" key="8">
    <source>
        <dbReference type="ARBA" id="ARBA00023125"/>
    </source>
</evidence>
<evidence type="ECO:0000313" key="19">
    <source>
        <dbReference type="Proteomes" id="UP000623129"/>
    </source>
</evidence>
<dbReference type="GO" id="GO:0003700">
    <property type="term" value="F:DNA-binding transcription factor activity"/>
    <property type="evidence" value="ECO:0007669"/>
    <property type="project" value="InterPro"/>
</dbReference>
<evidence type="ECO:0000256" key="15">
    <source>
        <dbReference type="SAM" id="MobiDB-lite"/>
    </source>
</evidence>
<dbReference type="GO" id="GO:0005634">
    <property type="term" value="C:nucleus"/>
    <property type="evidence" value="ECO:0007669"/>
    <property type="project" value="UniProtKB-SubCell"/>
</dbReference>
<dbReference type="CDD" id="cd14704">
    <property type="entry name" value="bZIP_HY5-like"/>
    <property type="match status" value="1"/>
</dbReference>
<feature type="compositionally biased region" description="Basic and acidic residues" evidence="15">
    <location>
        <begin position="90"/>
        <end position="138"/>
    </location>
</feature>
<dbReference type="SMART" id="SM00338">
    <property type="entry name" value="BRLZ"/>
    <property type="match status" value="1"/>
</dbReference>
<evidence type="ECO:0000256" key="3">
    <source>
        <dbReference type="ARBA" id="ARBA00007163"/>
    </source>
</evidence>
<dbReference type="GO" id="GO:0006986">
    <property type="term" value="P:response to unfolded protein"/>
    <property type="evidence" value="ECO:0007669"/>
    <property type="project" value="UniProtKB-KW"/>
</dbReference>
<evidence type="ECO:0000256" key="10">
    <source>
        <dbReference type="ARBA" id="ARBA00023163"/>
    </source>
</evidence>
<keyword evidence="4 16" id="KW-0812">Transmembrane</keyword>
<protein>
    <submittedName>
        <fullName evidence="18">BZIP transcription factor 17</fullName>
    </submittedName>
</protein>
<feature type="region of interest" description="Disordered" evidence="15">
    <location>
        <begin position="226"/>
        <end position="245"/>
    </location>
</feature>
<keyword evidence="6 16" id="KW-1133">Transmembrane helix</keyword>
<feature type="domain" description="BZIP" evidence="17">
    <location>
        <begin position="126"/>
        <end position="186"/>
    </location>
</feature>
<evidence type="ECO:0000259" key="17">
    <source>
        <dbReference type="PROSITE" id="PS50217"/>
    </source>
</evidence>
<dbReference type="InterPro" id="IPR046347">
    <property type="entry name" value="bZIP_sf"/>
</dbReference>
<sequence length="555" mass="60807">MVEPTLVDAFNPYSDALSFDPCFLPDDLPLPDEFADFNLDVDFSIEEFLRSPEHSINESTGDGSPHSIEPARAESPVSGGSSHESGVTSRDVKQEDENKSDWSLKRKTRSEETTESENPKCEDDDDEKKQARLVRNRESAQLSRQRKKKYVEELEEKVKSMHSVINDLNSRISYIMAENATLRQQIGGGGNLAQPAVYPPPGMHFPWIPGYALRPHGAPVPVVPIPRLKPQTPAPAQKPKKSESKKAKKLASISILGLIFVMMFFGAFFPAFTTKLGDEGTNFGKKTIINSHNGLNSSEEILSCGKKCPGESGFPNNSSETLPAMLYVPRNGKHVQINGNLIIQSVLVSEQAMANRQEPSKEAEEATSLAVAGYVGPQLKNYGENSKSSLPDGPFPQWFREGMAGPVLSSGMCTEVFQFDVSSNISGGIVPATTIDNITNSVINTTKKSLPPSRLPNKRKWSRRVMYNNAIPLPGKTLDNNNTNNFKNSDGDKKPASRMVVSVLADPREAAGDNDSVSPKSLSRVFVVVLLDGIKYVTYSCVLPLKSAAHHLVNY</sequence>
<evidence type="ECO:0000256" key="2">
    <source>
        <dbReference type="ARBA" id="ARBA00004389"/>
    </source>
</evidence>
<keyword evidence="19" id="KW-1185">Reference proteome</keyword>
<evidence type="ECO:0000256" key="4">
    <source>
        <dbReference type="ARBA" id="ARBA00022692"/>
    </source>
</evidence>
<dbReference type="GO" id="GO:0034976">
    <property type="term" value="P:response to endoplasmic reticulum stress"/>
    <property type="evidence" value="ECO:0007669"/>
    <property type="project" value="UniProtKB-ARBA"/>
</dbReference>
<dbReference type="Pfam" id="PF00170">
    <property type="entry name" value="bZIP_1"/>
    <property type="match status" value="1"/>
</dbReference>
<evidence type="ECO:0000256" key="14">
    <source>
        <dbReference type="ARBA" id="ARBA00056763"/>
    </source>
</evidence>
<evidence type="ECO:0000256" key="7">
    <source>
        <dbReference type="ARBA" id="ARBA00023015"/>
    </source>
</evidence>
<keyword evidence="13" id="KW-0539">Nucleus</keyword>
<comment type="similarity">
    <text evidence="3">Belongs to the bZIP family.</text>
</comment>
<dbReference type="GO" id="GO:0005789">
    <property type="term" value="C:endoplasmic reticulum membrane"/>
    <property type="evidence" value="ECO:0007669"/>
    <property type="project" value="UniProtKB-SubCell"/>
</dbReference>
<dbReference type="InterPro" id="IPR004827">
    <property type="entry name" value="bZIP"/>
</dbReference>
<dbReference type="Gene3D" id="1.20.5.170">
    <property type="match status" value="1"/>
</dbReference>
<evidence type="ECO:0000313" key="18">
    <source>
        <dbReference type="EMBL" id="KAF3341398.1"/>
    </source>
</evidence>
<gene>
    <name evidence="18" type="ORF">FCM35_KLT00036</name>
</gene>
<feature type="transmembrane region" description="Helical" evidence="16">
    <location>
        <begin position="250"/>
        <end position="272"/>
    </location>
</feature>
<evidence type="ECO:0000256" key="16">
    <source>
        <dbReference type="SAM" id="Phobius"/>
    </source>
</evidence>
<comment type="subcellular location">
    <subcellularLocation>
        <location evidence="2">Endoplasmic reticulum membrane</location>
        <topology evidence="2">Single-pass membrane protein</topology>
    </subcellularLocation>
    <subcellularLocation>
        <location evidence="1">Nucleus</location>
    </subcellularLocation>
</comment>
<reference evidence="18" key="1">
    <citation type="submission" date="2020-01" db="EMBL/GenBank/DDBJ databases">
        <title>Genome sequence of Kobresia littledalei, the first chromosome-level genome in the family Cyperaceae.</title>
        <authorList>
            <person name="Qu G."/>
        </authorList>
    </citation>
    <scope>NUCLEOTIDE SEQUENCE</scope>
    <source>
        <strain evidence="18">C.B.Clarke</strain>
        <tissue evidence="18">Leaf</tissue>
    </source>
</reference>
<feature type="compositionally biased region" description="Polar residues" evidence="15">
    <location>
        <begin position="78"/>
        <end position="88"/>
    </location>
</feature>
<keyword evidence="12" id="KW-0834">Unfolded protein response</keyword>
<evidence type="ECO:0000256" key="12">
    <source>
        <dbReference type="ARBA" id="ARBA00023230"/>
    </source>
</evidence>
<evidence type="ECO:0000256" key="13">
    <source>
        <dbReference type="ARBA" id="ARBA00023242"/>
    </source>
</evidence>
<evidence type="ECO:0000256" key="5">
    <source>
        <dbReference type="ARBA" id="ARBA00022824"/>
    </source>
</evidence>
<dbReference type="PROSITE" id="PS50217">
    <property type="entry name" value="BZIP"/>
    <property type="match status" value="1"/>
</dbReference>
<comment type="caution">
    <text evidence="18">The sequence shown here is derived from an EMBL/GenBank/DDBJ whole genome shotgun (WGS) entry which is preliminary data.</text>
</comment>
<keyword evidence="7" id="KW-0805">Transcription regulation</keyword>
<keyword evidence="11" id="KW-0325">Glycoprotein</keyword>
<keyword evidence="5" id="KW-0256">Endoplasmic reticulum</keyword>
<keyword evidence="8" id="KW-0238">DNA-binding</keyword>
<dbReference type="FunFam" id="1.20.5.170:FF:000085">
    <property type="entry name" value="bZIP transcription factor 49"/>
    <property type="match status" value="1"/>
</dbReference>
<dbReference type="SUPFAM" id="SSF57959">
    <property type="entry name" value="Leucine zipper domain"/>
    <property type="match status" value="1"/>
</dbReference>